<comment type="caution">
    <text evidence="12">The sequence shown here is derived from an EMBL/GenBank/DDBJ whole genome shotgun (WGS) entry which is preliminary data.</text>
</comment>
<gene>
    <name evidence="12" type="ORF">HZF24_03405</name>
</gene>
<reference evidence="12" key="1">
    <citation type="submission" date="2020-07" db="EMBL/GenBank/DDBJ databases">
        <title>Genomic analysis of a strain of Sedimentibacter Hydroxybenzoicus DSM7310.</title>
        <authorList>
            <person name="Ma S."/>
        </authorList>
    </citation>
    <scope>NUCLEOTIDE SEQUENCE</scope>
    <source>
        <strain evidence="12">DSM 7310</strain>
    </source>
</reference>
<name>A0A974BHF3_SEDHY</name>
<evidence type="ECO:0000256" key="6">
    <source>
        <dbReference type="ARBA" id="ARBA00022840"/>
    </source>
</evidence>
<dbReference type="Gene3D" id="1.20.1560.10">
    <property type="entry name" value="ABC transporter type 1, transmembrane domain"/>
    <property type="match status" value="1"/>
</dbReference>
<proteinExistence type="predicted"/>
<keyword evidence="7 9" id="KW-1133">Transmembrane helix</keyword>
<dbReference type="EMBL" id="JACBNQ010000002">
    <property type="protein sequence ID" value="NYB73182.1"/>
    <property type="molecule type" value="Genomic_DNA"/>
</dbReference>
<dbReference type="Gene3D" id="3.40.50.300">
    <property type="entry name" value="P-loop containing nucleotide triphosphate hydrolases"/>
    <property type="match status" value="1"/>
</dbReference>
<evidence type="ECO:0000256" key="1">
    <source>
        <dbReference type="ARBA" id="ARBA00004651"/>
    </source>
</evidence>
<feature type="transmembrane region" description="Helical" evidence="9">
    <location>
        <begin position="292"/>
        <end position="313"/>
    </location>
</feature>
<dbReference type="FunFam" id="3.40.50.300:FF:000221">
    <property type="entry name" value="Multidrug ABC transporter ATP-binding protein"/>
    <property type="match status" value="1"/>
</dbReference>
<evidence type="ECO:0000259" key="11">
    <source>
        <dbReference type="PROSITE" id="PS50929"/>
    </source>
</evidence>
<dbReference type="SMART" id="SM00382">
    <property type="entry name" value="AAA"/>
    <property type="match status" value="1"/>
</dbReference>
<keyword evidence="6 12" id="KW-0067">ATP-binding</keyword>
<dbReference type="PANTHER" id="PTHR43394:SF1">
    <property type="entry name" value="ATP-BINDING CASSETTE SUB-FAMILY B MEMBER 10, MITOCHONDRIAL"/>
    <property type="match status" value="1"/>
</dbReference>
<evidence type="ECO:0000256" key="3">
    <source>
        <dbReference type="ARBA" id="ARBA00022475"/>
    </source>
</evidence>
<evidence type="ECO:0000256" key="4">
    <source>
        <dbReference type="ARBA" id="ARBA00022692"/>
    </source>
</evidence>
<dbReference type="SUPFAM" id="SSF90123">
    <property type="entry name" value="ABC transporter transmembrane region"/>
    <property type="match status" value="1"/>
</dbReference>
<keyword evidence="4 9" id="KW-0812">Transmembrane</keyword>
<dbReference type="InterPro" id="IPR027417">
    <property type="entry name" value="P-loop_NTPase"/>
</dbReference>
<dbReference type="PROSITE" id="PS50893">
    <property type="entry name" value="ABC_TRANSPORTER_2"/>
    <property type="match status" value="1"/>
</dbReference>
<dbReference type="CDD" id="cd18541">
    <property type="entry name" value="ABC_6TM_TmrB_like"/>
    <property type="match status" value="1"/>
</dbReference>
<sequence length="595" mass="66937">MDFAEKHNKANGFTKSKYIRGYFKKYSLNYILGIIALLIVDIAQTRVPIIVGEVIDGIEQQSIELSAIRSAIILLFTIAGIMYAGRMVWRYFIYGTGRSIERDIRNDMFAHLEKMSAKYYQKHSPGEVMAYMTNDLEAVRLALAHGILTLFDVIALGTITLFNMVTEIDPLLTLAAVVPLMLIAVTVRFAGKEMFSRFAKRQEAFATLSDFVQENLSGIKVIKSFVQEDKFIDAFKKENRNNYEKNIKLMKLQSIMHPFMQLISGLALAVTIGYGGYLTITAKISLGEFTAFIAYLGMLVWPMIAIGITINIFSRGAASLSRIEDILNEPVEIKDNENTSVVDRIEGHIKFDSLNYKYPDTDNYVLQNISFEVRKGQTLGIIGRTGSGKTTLTNLLLRIFDPDKGSIYIDGTDILNIPLNLLRKSIGYVPQDNFLFSETIANNIDFGLRESNIDKIRASAEQAVVHDNIAEFKDGYNTVVGEKGVSLSGGQKQRISIARALIKEPDILILDDSVSAVDTDTEERILRYLKELRSDKTNIIIAHRISTIQDSDLIIVLDEGKITESGTHEELLKNKGLYHSIYEKQLLEKMLNEQE</sequence>
<evidence type="ECO:0000256" key="9">
    <source>
        <dbReference type="SAM" id="Phobius"/>
    </source>
</evidence>
<keyword evidence="3" id="KW-1003">Cell membrane</keyword>
<dbReference type="Proteomes" id="UP000611629">
    <property type="component" value="Unassembled WGS sequence"/>
</dbReference>
<evidence type="ECO:0000256" key="2">
    <source>
        <dbReference type="ARBA" id="ARBA00022448"/>
    </source>
</evidence>
<evidence type="ECO:0000256" key="8">
    <source>
        <dbReference type="ARBA" id="ARBA00023136"/>
    </source>
</evidence>
<dbReference type="InterPro" id="IPR017871">
    <property type="entry name" value="ABC_transporter-like_CS"/>
</dbReference>
<dbReference type="PROSITE" id="PS50929">
    <property type="entry name" value="ABC_TM1F"/>
    <property type="match status" value="1"/>
</dbReference>
<dbReference type="InterPro" id="IPR036640">
    <property type="entry name" value="ABC1_TM_sf"/>
</dbReference>
<dbReference type="InterPro" id="IPR011527">
    <property type="entry name" value="ABC1_TM_dom"/>
</dbReference>
<dbReference type="GO" id="GO:0005886">
    <property type="term" value="C:plasma membrane"/>
    <property type="evidence" value="ECO:0007669"/>
    <property type="project" value="UniProtKB-SubCell"/>
</dbReference>
<dbReference type="SUPFAM" id="SSF52540">
    <property type="entry name" value="P-loop containing nucleoside triphosphate hydrolases"/>
    <property type="match status" value="1"/>
</dbReference>
<dbReference type="FunFam" id="1.20.1560.10:FF:000011">
    <property type="entry name" value="Multidrug ABC transporter ATP-binding protein"/>
    <property type="match status" value="1"/>
</dbReference>
<dbReference type="Pfam" id="PF00664">
    <property type="entry name" value="ABC_membrane"/>
    <property type="match status" value="1"/>
</dbReference>
<feature type="transmembrane region" description="Helical" evidence="9">
    <location>
        <begin position="141"/>
        <end position="165"/>
    </location>
</feature>
<keyword evidence="5" id="KW-0547">Nucleotide-binding</keyword>
<evidence type="ECO:0000313" key="13">
    <source>
        <dbReference type="Proteomes" id="UP000611629"/>
    </source>
</evidence>
<protein>
    <submittedName>
        <fullName evidence="12">ABC transporter ATP-binding protein</fullName>
    </submittedName>
</protein>
<dbReference type="GO" id="GO:0016887">
    <property type="term" value="F:ATP hydrolysis activity"/>
    <property type="evidence" value="ECO:0007669"/>
    <property type="project" value="InterPro"/>
</dbReference>
<feature type="domain" description="ABC transporter" evidence="10">
    <location>
        <begin position="349"/>
        <end position="584"/>
    </location>
</feature>
<dbReference type="GO" id="GO:0015421">
    <property type="term" value="F:ABC-type oligopeptide transporter activity"/>
    <property type="evidence" value="ECO:0007669"/>
    <property type="project" value="TreeGrafter"/>
</dbReference>
<dbReference type="PANTHER" id="PTHR43394">
    <property type="entry name" value="ATP-DEPENDENT PERMEASE MDL1, MITOCHONDRIAL"/>
    <property type="match status" value="1"/>
</dbReference>
<feature type="domain" description="ABC transmembrane type-1" evidence="11">
    <location>
        <begin position="31"/>
        <end position="315"/>
    </location>
</feature>
<evidence type="ECO:0000259" key="10">
    <source>
        <dbReference type="PROSITE" id="PS50893"/>
    </source>
</evidence>
<dbReference type="PROSITE" id="PS00211">
    <property type="entry name" value="ABC_TRANSPORTER_1"/>
    <property type="match status" value="1"/>
</dbReference>
<keyword evidence="2" id="KW-0813">Transport</keyword>
<keyword evidence="8 9" id="KW-0472">Membrane</keyword>
<dbReference type="Pfam" id="PF00005">
    <property type="entry name" value="ABC_tran"/>
    <property type="match status" value="1"/>
</dbReference>
<dbReference type="InterPro" id="IPR003439">
    <property type="entry name" value="ABC_transporter-like_ATP-bd"/>
</dbReference>
<feature type="transmembrane region" description="Helical" evidence="9">
    <location>
        <begin position="259"/>
        <end position="280"/>
    </location>
</feature>
<dbReference type="InterPro" id="IPR039421">
    <property type="entry name" value="Type_1_exporter"/>
</dbReference>
<dbReference type="AlphaFoldDB" id="A0A974BHF3"/>
<evidence type="ECO:0000313" key="12">
    <source>
        <dbReference type="EMBL" id="NYB73182.1"/>
    </source>
</evidence>
<organism evidence="12 13">
    <name type="scientific">Sedimentibacter hydroxybenzoicus DSM 7310</name>
    <dbReference type="NCBI Taxonomy" id="1123245"/>
    <lineage>
        <taxon>Bacteria</taxon>
        <taxon>Bacillati</taxon>
        <taxon>Bacillota</taxon>
        <taxon>Tissierellia</taxon>
        <taxon>Sedimentibacter</taxon>
    </lineage>
</organism>
<evidence type="ECO:0000256" key="7">
    <source>
        <dbReference type="ARBA" id="ARBA00022989"/>
    </source>
</evidence>
<evidence type="ECO:0000256" key="5">
    <source>
        <dbReference type="ARBA" id="ARBA00022741"/>
    </source>
</evidence>
<feature type="transmembrane region" description="Helical" evidence="9">
    <location>
        <begin position="27"/>
        <end position="47"/>
    </location>
</feature>
<feature type="transmembrane region" description="Helical" evidence="9">
    <location>
        <begin position="67"/>
        <end position="89"/>
    </location>
</feature>
<dbReference type="RefSeq" id="WP_179236868.1">
    <property type="nucleotide sequence ID" value="NZ_JACBNQ010000002.1"/>
</dbReference>
<dbReference type="GO" id="GO:0005524">
    <property type="term" value="F:ATP binding"/>
    <property type="evidence" value="ECO:0007669"/>
    <property type="project" value="UniProtKB-KW"/>
</dbReference>
<keyword evidence="13" id="KW-1185">Reference proteome</keyword>
<comment type="subcellular location">
    <subcellularLocation>
        <location evidence="1">Cell membrane</location>
        <topology evidence="1">Multi-pass membrane protein</topology>
    </subcellularLocation>
</comment>
<feature type="transmembrane region" description="Helical" evidence="9">
    <location>
        <begin position="171"/>
        <end position="191"/>
    </location>
</feature>
<dbReference type="InterPro" id="IPR003593">
    <property type="entry name" value="AAA+_ATPase"/>
</dbReference>
<accession>A0A974BHF3</accession>